<feature type="region of interest" description="Disordered" evidence="1">
    <location>
        <begin position="1606"/>
        <end position="1699"/>
    </location>
</feature>
<feature type="compositionally biased region" description="Polar residues" evidence="1">
    <location>
        <begin position="958"/>
        <end position="967"/>
    </location>
</feature>
<evidence type="ECO:0000256" key="1">
    <source>
        <dbReference type="SAM" id="MobiDB-lite"/>
    </source>
</evidence>
<feature type="compositionally biased region" description="Basic and acidic residues" evidence="1">
    <location>
        <begin position="980"/>
        <end position="996"/>
    </location>
</feature>
<proteinExistence type="predicted"/>
<feature type="compositionally biased region" description="Basic and acidic residues" evidence="1">
    <location>
        <begin position="1217"/>
        <end position="1227"/>
    </location>
</feature>
<feature type="region of interest" description="Disordered" evidence="1">
    <location>
        <begin position="702"/>
        <end position="819"/>
    </location>
</feature>
<feature type="region of interest" description="Disordered" evidence="1">
    <location>
        <begin position="660"/>
        <end position="681"/>
    </location>
</feature>
<feature type="region of interest" description="Disordered" evidence="1">
    <location>
        <begin position="75"/>
        <end position="110"/>
    </location>
</feature>
<gene>
    <name evidence="2" type="ORF">AFUS01_LOCUS4442</name>
</gene>
<feature type="compositionally biased region" description="Acidic residues" evidence="1">
    <location>
        <begin position="752"/>
        <end position="768"/>
    </location>
</feature>
<feature type="compositionally biased region" description="Low complexity" evidence="1">
    <location>
        <begin position="16"/>
        <end position="49"/>
    </location>
</feature>
<feature type="compositionally biased region" description="Polar residues" evidence="1">
    <location>
        <begin position="307"/>
        <end position="324"/>
    </location>
</feature>
<feature type="region of interest" description="Disordered" evidence="1">
    <location>
        <begin position="930"/>
        <end position="1036"/>
    </location>
</feature>
<feature type="compositionally biased region" description="Polar residues" evidence="1">
    <location>
        <begin position="436"/>
        <end position="452"/>
    </location>
</feature>
<name>A0A8J2JUI8_9HEXA</name>
<feature type="compositionally biased region" description="Basic and acidic residues" evidence="1">
    <location>
        <begin position="1086"/>
        <end position="1202"/>
    </location>
</feature>
<feature type="compositionally biased region" description="Basic and acidic residues" evidence="1">
    <location>
        <begin position="499"/>
        <end position="528"/>
    </location>
</feature>
<protein>
    <submittedName>
        <fullName evidence="2">Uncharacterized protein</fullName>
    </submittedName>
</protein>
<feature type="compositionally biased region" description="Basic and acidic residues" evidence="1">
    <location>
        <begin position="846"/>
        <end position="868"/>
    </location>
</feature>
<dbReference type="Proteomes" id="UP000708208">
    <property type="component" value="Unassembled WGS sequence"/>
</dbReference>
<feature type="compositionally biased region" description="Low complexity" evidence="1">
    <location>
        <begin position="1533"/>
        <end position="1554"/>
    </location>
</feature>
<feature type="compositionally biased region" description="Polar residues" evidence="1">
    <location>
        <begin position="1005"/>
        <end position="1030"/>
    </location>
</feature>
<feature type="compositionally biased region" description="Low complexity" evidence="1">
    <location>
        <begin position="1607"/>
        <end position="1621"/>
    </location>
</feature>
<organism evidence="2 3">
    <name type="scientific">Allacma fusca</name>
    <dbReference type="NCBI Taxonomy" id="39272"/>
    <lineage>
        <taxon>Eukaryota</taxon>
        <taxon>Metazoa</taxon>
        <taxon>Ecdysozoa</taxon>
        <taxon>Arthropoda</taxon>
        <taxon>Hexapoda</taxon>
        <taxon>Collembola</taxon>
        <taxon>Symphypleona</taxon>
        <taxon>Sminthuridae</taxon>
        <taxon>Allacma</taxon>
    </lineage>
</organism>
<feature type="compositionally biased region" description="Basic and acidic residues" evidence="1">
    <location>
        <begin position="1635"/>
        <end position="1658"/>
    </location>
</feature>
<feature type="region of interest" description="Disordered" evidence="1">
    <location>
        <begin position="1526"/>
        <end position="1554"/>
    </location>
</feature>
<feature type="region of interest" description="Disordered" evidence="1">
    <location>
        <begin position="1"/>
        <end position="56"/>
    </location>
</feature>
<feature type="region of interest" description="Disordered" evidence="1">
    <location>
        <begin position="1056"/>
        <end position="1227"/>
    </location>
</feature>
<feature type="region of interest" description="Disordered" evidence="1">
    <location>
        <begin position="303"/>
        <end position="363"/>
    </location>
</feature>
<feature type="region of interest" description="Disordered" evidence="1">
    <location>
        <begin position="145"/>
        <end position="185"/>
    </location>
</feature>
<dbReference type="EMBL" id="CAJVCH010027694">
    <property type="protein sequence ID" value="CAG7702816.1"/>
    <property type="molecule type" value="Genomic_DNA"/>
</dbReference>
<feature type="compositionally biased region" description="Polar residues" evidence="1">
    <location>
        <begin position="145"/>
        <end position="164"/>
    </location>
</feature>
<feature type="compositionally biased region" description="Low complexity" evidence="1">
    <location>
        <begin position="597"/>
        <end position="612"/>
    </location>
</feature>
<feature type="compositionally biased region" description="Acidic residues" evidence="1">
    <location>
        <begin position="670"/>
        <end position="681"/>
    </location>
</feature>
<feature type="compositionally biased region" description="Basic and acidic residues" evidence="1">
    <location>
        <begin position="423"/>
        <end position="435"/>
    </location>
</feature>
<feature type="compositionally biased region" description="Basic and acidic residues" evidence="1">
    <location>
        <begin position="325"/>
        <end position="339"/>
    </location>
</feature>
<accession>A0A8J2JUI8</accession>
<feature type="region of interest" description="Disordered" evidence="1">
    <location>
        <begin position="580"/>
        <end position="612"/>
    </location>
</feature>
<reference evidence="2" key="1">
    <citation type="submission" date="2021-06" db="EMBL/GenBank/DDBJ databases">
        <authorList>
            <person name="Hodson N. C."/>
            <person name="Mongue J. A."/>
            <person name="Jaron S. K."/>
        </authorList>
    </citation>
    <scope>NUCLEOTIDE SEQUENCE</scope>
</reference>
<evidence type="ECO:0000313" key="3">
    <source>
        <dbReference type="Proteomes" id="UP000708208"/>
    </source>
</evidence>
<evidence type="ECO:0000313" key="2">
    <source>
        <dbReference type="EMBL" id="CAG7702816.1"/>
    </source>
</evidence>
<feature type="compositionally biased region" description="Acidic residues" evidence="1">
    <location>
        <begin position="805"/>
        <end position="814"/>
    </location>
</feature>
<keyword evidence="3" id="KW-1185">Reference proteome</keyword>
<feature type="region of interest" description="Disordered" evidence="1">
    <location>
        <begin position="414"/>
        <end position="455"/>
    </location>
</feature>
<feature type="region of interest" description="Disordered" evidence="1">
    <location>
        <begin position="840"/>
        <end position="868"/>
    </location>
</feature>
<feature type="compositionally biased region" description="Polar residues" evidence="1">
    <location>
        <begin position="172"/>
        <end position="185"/>
    </location>
</feature>
<feature type="compositionally biased region" description="Acidic residues" evidence="1">
    <location>
        <begin position="939"/>
        <end position="957"/>
    </location>
</feature>
<feature type="region of interest" description="Disordered" evidence="1">
    <location>
        <begin position="552"/>
        <end position="571"/>
    </location>
</feature>
<sequence length="1699" mass="192580">MRLKKKLASRPPRPPCRSLSSTPTPTSSSVNGSSSNPKTNFVRSRTVSPSPTPRPPNCTCSCNCTSNYNNVNNNNNYYNNHQSSYPGSESETEDYNPPAGPNPRSYSPWPENFDPYDPYAYMQWYYWWYYNYGYPMGWNGYDYSSSRSATPNPNSATESSQNYKSDSEQSEKNYYSQSEDTEETLQSVARNISNYKFGAEENNGSYSGHDERQGSVPRIIVNRSPDPSSPANAPQFQYRDELLKANNDITQQQSQNETKYMENSRKPDLVNKEFKSYQNTRNCQTETAEMEARQRMLQEIRSREMSKSNGHSYTDRTTNQNSTKSELKSTEKPKFDAKPGESVGTATKPHHNTLLDPKPDESHKYNKKFNDFSKFDVKSYLNSFAELQTNETSLVDANTSEKSAFSLTSNEKLANGLSSSEKSTSDIKPDSKYRSDQTSNGISKADLTSNQKPRFDVKANENGRYEVKINENGRFDLKSNENSRFEIQNSRLEIRANEKFRNDTRTNENSRIESKANESARNHREVDQRSASGSSLLDSLKLTASVCDTEANQKSVKLESNEESESELTKSDVLYCSRTPEPGQSVIRNSHTRETVLPTTPSSSSFSSSSSELFSEREDNYFDCREDRGYYEESDADIFRPYTSAGLVREDIVEVDENTKGGRSNVGFIEEPEADTSEEDAPTLVDEAAFNPGVTIEECYSSEEMTPDSKDQFAYPTRPPTRLSTIDELTERSRTTFPILDEEDLYNYKDDEFQDTVEDLSEDEESNDENSSVSVIENKSDGHIDWGATTGGESHADEASTSSSDAEDENDDDPLLPTVTVQLPLNLSFSKTRSFRDIPAALAGSSKEDQESKIATEVPQPKEPKEKFTYQSGNHDIEELSQSEEYSCDDAKAGLIDEAQTESEFSVIENCIIESEVEDEPVVSFTISLSRSTSKKYEDDSECGDDLEVDQEPEESFEMQNPETEINPNDPEIDFWGEIQKSEDSSETSHHDHDFWKVLQPEATAVTSDDNTSDDVLTNSSAPATTNAEESNFWDRGRTFGTKAFSRQFSWDLHDEDDLEESKTSHNVTAGVKQEPKVPEASVPRTETKNEKDSSEQHHSSETKSEKIASETKSQRNSSETKLERRTSETKSERSTSESLSERCTSETRSERSTAENKSERNSVELKSLKSEDKETKTTEEIKTSCEKTKVTTKESSTETKITENQTKYKNSTETTEEVRMRNKEKSSTCKMDTIFSNRKLDDCDFSSTVRNNHVTNDQIKSYRHSIGKIPFTEENSDESTDCETKQEDKIELKRTTSLTKKEINERNIEIKETRENFRVRPSSLNFELNQAVTQPDAKKTDSKTESVDLQKMARAEDLLWRIERFLQESLSLGSEDDSGVMTDISRQISDVDTDNDVETEVVTRNKTDDAINRAARALKTQSLIETAAEIKAYEKVDTSNVTLRNFSLEKKSLRYQRAKTHSRLFQLLQDECHKDGDDEVDVILEESIDFENLEQVEAAIEKKNDQENKRFNRKAISDQKDRFLPDKMKGNLTSSTSVDSTSSSSGVLSPSSPVSRDQLLVDIINGISSAKKKGANFPSKIFKLLQQKFGEEFYDTFECCEDDFDFPSTPSTDTPQPSFFENRLKQRTATPTREISHNKSLEESENKRGSSWKKDLLEDSCSNSNKNKTEFLQVPPRRKKSILNRDPRVPKPKATPKV</sequence>
<feature type="compositionally biased region" description="Polar residues" evidence="1">
    <location>
        <begin position="1205"/>
        <end position="1214"/>
    </location>
</feature>
<comment type="caution">
    <text evidence="2">The sequence shown here is derived from an EMBL/GenBank/DDBJ whole genome shotgun (WGS) entry which is preliminary data.</text>
</comment>
<feature type="region of interest" description="Disordered" evidence="1">
    <location>
        <begin position="499"/>
        <end position="534"/>
    </location>
</feature>